<dbReference type="SUPFAM" id="SSF55874">
    <property type="entry name" value="ATPase domain of HSP90 chaperone/DNA topoisomerase II/histidine kinase"/>
    <property type="match status" value="1"/>
</dbReference>
<dbReference type="InterPro" id="IPR011006">
    <property type="entry name" value="CheY-like_superfamily"/>
</dbReference>
<dbReference type="Gene3D" id="3.30.565.10">
    <property type="entry name" value="Histidine kinase-like ATPase, C-terminal domain"/>
    <property type="match status" value="1"/>
</dbReference>
<evidence type="ECO:0000256" key="15">
    <source>
        <dbReference type="PROSITE-ProRule" id="PRU00169"/>
    </source>
</evidence>
<keyword evidence="4" id="KW-1003">Cell membrane</keyword>
<evidence type="ECO:0000256" key="16">
    <source>
        <dbReference type="SAM" id="Coils"/>
    </source>
</evidence>
<dbReference type="Pfam" id="PF00072">
    <property type="entry name" value="Response_reg"/>
    <property type="match status" value="1"/>
</dbReference>
<dbReference type="SMART" id="SM00387">
    <property type="entry name" value="HATPase_c"/>
    <property type="match status" value="1"/>
</dbReference>
<evidence type="ECO:0000259" key="18">
    <source>
        <dbReference type="PROSITE" id="PS50109"/>
    </source>
</evidence>
<dbReference type="GO" id="GO:0005524">
    <property type="term" value="F:ATP binding"/>
    <property type="evidence" value="ECO:0007669"/>
    <property type="project" value="UniProtKB-KW"/>
</dbReference>
<dbReference type="PROSITE" id="PS50110">
    <property type="entry name" value="RESPONSE_REGULATORY"/>
    <property type="match status" value="1"/>
</dbReference>
<dbReference type="Pfam" id="PF00672">
    <property type="entry name" value="HAMP"/>
    <property type="match status" value="1"/>
</dbReference>
<protein>
    <recommendedName>
        <fullName evidence="3">histidine kinase</fullName>
        <ecNumber evidence="3">2.7.13.3</ecNumber>
    </recommendedName>
</protein>
<evidence type="ECO:0000256" key="14">
    <source>
        <dbReference type="PROSITE-ProRule" id="PRU00110"/>
    </source>
</evidence>
<keyword evidence="7 17" id="KW-0812">Transmembrane</keyword>
<accession>A0ABU6K0N5</accession>
<dbReference type="CDD" id="cd06225">
    <property type="entry name" value="HAMP"/>
    <property type="match status" value="1"/>
</dbReference>
<comment type="catalytic activity">
    <reaction evidence="1">
        <text>ATP + protein L-histidine = ADP + protein N-phospho-L-histidine.</text>
        <dbReference type="EC" id="2.7.13.3"/>
    </reaction>
</comment>
<comment type="subcellular location">
    <subcellularLocation>
        <location evidence="2">Cell membrane</location>
        <topology evidence="2">Multi-pass membrane protein</topology>
    </subcellularLocation>
</comment>
<evidence type="ECO:0000313" key="23">
    <source>
        <dbReference type="Proteomes" id="UP001331561"/>
    </source>
</evidence>
<dbReference type="InterPro" id="IPR008207">
    <property type="entry name" value="Sig_transdc_His_kin_Hpt_dom"/>
</dbReference>
<dbReference type="SUPFAM" id="SSF47384">
    <property type="entry name" value="Homodimeric domain of signal transducing histidine kinase"/>
    <property type="match status" value="1"/>
</dbReference>
<proteinExistence type="predicted"/>
<sequence>MIEALSHRWRSSFRFKLILATIVLITLTVTIYSGLLFWHHARASETGQKERATRLASLLAESLALPMYEFNSLAVEAGVKALESHADVRRVRVLDSAGKVVVDRANPAEVGEVLLTIKKAITHKTPKRQLDVGSIELAFSRTSLDAELYNAMFETIIGGLLMAVATICAALWAFRSLTRPLAQITNGLDQLAAGQTYVALPDTERRDEFGRMTTAMHRFRDALVERRQAEEAIRESELRHRAELEQTVVQRTTQLAEAKEVAEAANRAKSAFVANMSHEIRTPLNAVLGLAKMIVRDDSNPRSVDTANRILQAGEHLLGVINEILDFSKIEAGKMQIDVQPFELAAAVNKAVELVRDRAMLKRLEFDSHIGIDLPGWVRGDRLRVEQILINLLSNAVKFTQRGEVSVAVSRSRESSDIVFRISDTGIGMSADQVSRLFSAFEQADSSTTRKYGGTGLGLVISRSLAVQMGGDISVESFPGVGSTFTVSLPLAAVTAQTRAPVPRVRVQRLKGLRVLAAEDIELNRFVLEDLLTNEGATVDFAEDGEKALALITSKGAEVYDVVLTDIQMPIMDGYELAQRIAQTWPRLPIIGLTAHAMSEEREKCLACGMVAHVIKPIEEDLLIATILQYCDLPREVVAAASVQTADQPPMHMLHDVRRLIDWDALMHRYKGRTAFVEKLIATLLRTHGDTPRKLREAVRSRDTQTMKFLAHTLKGVSGNLEAGELHALAKKIHSGEGEQSDAPVLTLELADSLENLLEMLARGTAAKAASAAND</sequence>
<feature type="modified residue" description="Phosphohistidine" evidence="14">
    <location>
        <position position="712"/>
    </location>
</feature>
<dbReference type="SMART" id="SM00304">
    <property type="entry name" value="HAMP"/>
    <property type="match status" value="1"/>
</dbReference>
<organism evidence="22 23">
    <name type="scientific">Uliginosibacterium silvisoli</name>
    <dbReference type="NCBI Taxonomy" id="3114758"/>
    <lineage>
        <taxon>Bacteria</taxon>
        <taxon>Pseudomonadati</taxon>
        <taxon>Pseudomonadota</taxon>
        <taxon>Betaproteobacteria</taxon>
        <taxon>Rhodocyclales</taxon>
        <taxon>Zoogloeaceae</taxon>
        <taxon>Uliginosibacterium</taxon>
    </lineage>
</organism>
<evidence type="ECO:0000256" key="9">
    <source>
        <dbReference type="ARBA" id="ARBA00022777"/>
    </source>
</evidence>
<dbReference type="SUPFAM" id="SSF158472">
    <property type="entry name" value="HAMP domain-like"/>
    <property type="match status" value="1"/>
</dbReference>
<evidence type="ECO:0000259" key="19">
    <source>
        <dbReference type="PROSITE" id="PS50110"/>
    </source>
</evidence>
<keyword evidence="12" id="KW-0902">Two-component regulatory system</keyword>
<feature type="transmembrane region" description="Helical" evidence="17">
    <location>
        <begin position="17"/>
        <end position="38"/>
    </location>
</feature>
<dbReference type="EC" id="2.7.13.3" evidence="3"/>
<dbReference type="Gene3D" id="1.20.120.160">
    <property type="entry name" value="HPT domain"/>
    <property type="match status" value="1"/>
</dbReference>
<keyword evidence="23" id="KW-1185">Reference proteome</keyword>
<dbReference type="CDD" id="cd00082">
    <property type="entry name" value="HisKA"/>
    <property type="match status" value="1"/>
</dbReference>
<dbReference type="InterPro" id="IPR036641">
    <property type="entry name" value="HPT_dom_sf"/>
</dbReference>
<evidence type="ECO:0000313" key="22">
    <source>
        <dbReference type="EMBL" id="MEC5385071.1"/>
    </source>
</evidence>
<dbReference type="CDD" id="cd16922">
    <property type="entry name" value="HATPase_EvgS-ArcB-TorS-like"/>
    <property type="match status" value="1"/>
</dbReference>
<evidence type="ECO:0000256" key="1">
    <source>
        <dbReference type="ARBA" id="ARBA00000085"/>
    </source>
</evidence>
<dbReference type="InterPro" id="IPR001789">
    <property type="entry name" value="Sig_transdc_resp-reg_receiver"/>
</dbReference>
<evidence type="ECO:0000256" key="11">
    <source>
        <dbReference type="ARBA" id="ARBA00022989"/>
    </source>
</evidence>
<evidence type="ECO:0000256" key="17">
    <source>
        <dbReference type="SAM" id="Phobius"/>
    </source>
</evidence>
<feature type="domain" description="HPt" evidence="21">
    <location>
        <begin position="673"/>
        <end position="768"/>
    </location>
</feature>
<dbReference type="SUPFAM" id="SSF52172">
    <property type="entry name" value="CheY-like"/>
    <property type="match status" value="1"/>
</dbReference>
<dbReference type="PROSITE" id="PS50894">
    <property type="entry name" value="HPT"/>
    <property type="match status" value="1"/>
</dbReference>
<keyword evidence="5 15" id="KW-0597">Phosphoprotein</keyword>
<dbReference type="CDD" id="cd17546">
    <property type="entry name" value="REC_hyHK_CKI1_RcsC-like"/>
    <property type="match status" value="1"/>
</dbReference>
<dbReference type="Pfam" id="PF02518">
    <property type="entry name" value="HATPase_c"/>
    <property type="match status" value="1"/>
</dbReference>
<dbReference type="InterPro" id="IPR003661">
    <property type="entry name" value="HisK_dim/P_dom"/>
</dbReference>
<feature type="coiled-coil region" evidence="16">
    <location>
        <begin position="219"/>
        <end position="246"/>
    </location>
</feature>
<gene>
    <name evidence="22" type="ORF">VVD49_05010</name>
</gene>
<keyword evidence="10 22" id="KW-0067">ATP-binding</keyword>
<evidence type="ECO:0000256" key="12">
    <source>
        <dbReference type="ARBA" id="ARBA00023012"/>
    </source>
</evidence>
<evidence type="ECO:0000256" key="10">
    <source>
        <dbReference type="ARBA" id="ARBA00022840"/>
    </source>
</evidence>
<dbReference type="InterPro" id="IPR003594">
    <property type="entry name" value="HATPase_dom"/>
</dbReference>
<feature type="domain" description="HAMP" evidence="20">
    <location>
        <begin position="175"/>
        <end position="228"/>
    </location>
</feature>
<evidence type="ECO:0000256" key="8">
    <source>
        <dbReference type="ARBA" id="ARBA00022741"/>
    </source>
</evidence>
<dbReference type="PROSITE" id="PS50109">
    <property type="entry name" value="HIS_KIN"/>
    <property type="match status" value="1"/>
</dbReference>
<dbReference type="Gene3D" id="6.10.340.10">
    <property type="match status" value="1"/>
</dbReference>
<evidence type="ECO:0000256" key="13">
    <source>
        <dbReference type="ARBA" id="ARBA00023136"/>
    </source>
</evidence>
<feature type="modified residue" description="4-aspartylphosphate" evidence="15">
    <location>
        <position position="566"/>
    </location>
</feature>
<dbReference type="SMART" id="SM00388">
    <property type="entry name" value="HisKA"/>
    <property type="match status" value="1"/>
</dbReference>
<dbReference type="Pfam" id="PF00512">
    <property type="entry name" value="HisKA"/>
    <property type="match status" value="1"/>
</dbReference>
<dbReference type="PROSITE" id="PS50885">
    <property type="entry name" value="HAMP"/>
    <property type="match status" value="1"/>
</dbReference>
<comment type="caution">
    <text evidence="22">The sequence shown here is derived from an EMBL/GenBank/DDBJ whole genome shotgun (WGS) entry which is preliminary data.</text>
</comment>
<dbReference type="InterPro" id="IPR003660">
    <property type="entry name" value="HAMP_dom"/>
</dbReference>
<feature type="domain" description="Histidine kinase" evidence="18">
    <location>
        <begin position="275"/>
        <end position="493"/>
    </location>
</feature>
<evidence type="ECO:0000259" key="20">
    <source>
        <dbReference type="PROSITE" id="PS50885"/>
    </source>
</evidence>
<dbReference type="InterPro" id="IPR036890">
    <property type="entry name" value="HATPase_C_sf"/>
</dbReference>
<dbReference type="InterPro" id="IPR005467">
    <property type="entry name" value="His_kinase_dom"/>
</dbReference>
<dbReference type="Pfam" id="PF01627">
    <property type="entry name" value="Hpt"/>
    <property type="match status" value="1"/>
</dbReference>
<dbReference type="InterPro" id="IPR004358">
    <property type="entry name" value="Sig_transdc_His_kin-like_C"/>
</dbReference>
<evidence type="ECO:0000256" key="2">
    <source>
        <dbReference type="ARBA" id="ARBA00004651"/>
    </source>
</evidence>
<dbReference type="RefSeq" id="WP_327598035.1">
    <property type="nucleotide sequence ID" value="NZ_JAYXHS010000001.1"/>
</dbReference>
<keyword evidence="11 17" id="KW-1133">Transmembrane helix</keyword>
<keyword evidence="6" id="KW-0808">Transferase</keyword>
<keyword evidence="9" id="KW-0418">Kinase</keyword>
<dbReference type="SMART" id="SM00448">
    <property type="entry name" value="REC"/>
    <property type="match status" value="1"/>
</dbReference>
<reference evidence="22 23" key="1">
    <citation type="submission" date="2024-01" db="EMBL/GenBank/DDBJ databases">
        <title>Uliginosibacterium soil sp. nov.</title>
        <authorList>
            <person name="Lv Y."/>
        </authorList>
    </citation>
    <scope>NUCLEOTIDE SEQUENCE [LARGE SCALE GENOMIC DNA]</scope>
    <source>
        <strain evidence="22 23">H3</strain>
    </source>
</reference>
<feature type="transmembrane region" description="Helical" evidence="17">
    <location>
        <begin position="151"/>
        <end position="174"/>
    </location>
</feature>
<dbReference type="Gene3D" id="3.40.50.2300">
    <property type="match status" value="1"/>
</dbReference>
<dbReference type="PANTHER" id="PTHR45339:SF1">
    <property type="entry name" value="HYBRID SIGNAL TRANSDUCTION HISTIDINE KINASE J"/>
    <property type="match status" value="1"/>
</dbReference>
<evidence type="ECO:0000256" key="7">
    <source>
        <dbReference type="ARBA" id="ARBA00022692"/>
    </source>
</evidence>
<evidence type="ECO:0000259" key="21">
    <source>
        <dbReference type="PROSITE" id="PS50894"/>
    </source>
</evidence>
<evidence type="ECO:0000256" key="6">
    <source>
        <dbReference type="ARBA" id="ARBA00022679"/>
    </source>
</evidence>
<dbReference type="InterPro" id="IPR036097">
    <property type="entry name" value="HisK_dim/P_sf"/>
</dbReference>
<name>A0ABU6K0N5_9RHOO</name>
<dbReference type="EMBL" id="JAYXHS010000001">
    <property type="protein sequence ID" value="MEC5385071.1"/>
    <property type="molecule type" value="Genomic_DNA"/>
</dbReference>
<evidence type="ECO:0000256" key="4">
    <source>
        <dbReference type="ARBA" id="ARBA00022475"/>
    </source>
</evidence>
<dbReference type="PRINTS" id="PR00344">
    <property type="entry name" value="BCTRLSENSOR"/>
</dbReference>
<keyword evidence="13 17" id="KW-0472">Membrane</keyword>
<keyword evidence="16" id="KW-0175">Coiled coil</keyword>
<keyword evidence="8" id="KW-0547">Nucleotide-binding</keyword>
<dbReference type="Proteomes" id="UP001331561">
    <property type="component" value="Unassembled WGS sequence"/>
</dbReference>
<evidence type="ECO:0000256" key="3">
    <source>
        <dbReference type="ARBA" id="ARBA00012438"/>
    </source>
</evidence>
<dbReference type="SUPFAM" id="SSF47226">
    <property type="entry name" value="Histidine-containing phosphotransfer domain, HPT domain"/>
    <property type="match status" value="1"/>
</dbReference>
<dbReference type="PANTHER" id="PTHR45339">
    <property type="entry name" value="HYBRID SIGNAL TRANSDUCTION HISTIDINE KINASE J"/>
    <property type="match status" value="1"/>
</dbReference>
<evidence type="ECO:0000256" key="5">
    <source>
        <dbReference type="ARBA" id="ARBA00022553"/>
    </source>
</evidence>
<feature type="domain" description="Response regulatory" evidence="19">
    <location>
        <begin position="514"/>
        <end position="631"/>
    </location>
</feature>
<dbReference type="Gene3D" id="1.10.287.130">
    <property type="match status" value="1"/>
</dbReference>